<evidence type="ECO:0008006" key="3">
    <source>
        <dbReference type="Google" id="ProtNLM"/>
    </source>
</evidence>
<keyword evidence="2" id="KW-1185">Reference proteome</keyword>
<dbReference type="EMBL" id="CALNXI010002428">
    <property type="protein sequence ID" value="CAH3187553.1"/>
    <property type="molecule type" value="Genomic_DNA"/>
</dbReference>
<protein>
    <recommendedName>
        <fullName evidence="3">Transposase</fullName>
    </recommendedName>
</protein>
<name>A0ABN8S7J5_9CNID</name>
<evidence type="ECO:0000313" key="2">
    <source>
        <dbReference type="Proteomes" id="UP001159427"/>
    </source>
</evidence>
<organism evidence="1 2">
    <name type="scientific">Porites evermanni</name>
    <dbReference type="NCBI Taxonomy" id="104178"/>
    <lineage>
        <taxon>Eukaryota</taxon>
        <taxon>Metazoa</taxon>
        <taxon>Cnidaria</taxon>
        <taxon>Anthozoa</taxon>
        <taxon>Hexacorallia</taxon>
        <taxon>Scleractinia</taxon>
        <taxon>Fungiina</taxon>
        <taxon>Poritidae</taxon>
        <taxon>Porites</taxon>
    </lineage>
</organism>
<proteinExistence type="predicted"/>
<sequence>MWSAIRQVLPNVELMGCSFHWTQALWRKVQELGLQKAYNRDRGTYEYTRKMMALPFLPAETIERRFNHLQRRATTKAMKTFSQYVNDNWIINRTFPPATWSVYMEAVRTNNDLEGWNNALKT</sequence>
<reference evidence="1 2" key="1">
    <citation type="submission" date="2022-05" db="EMBL/GenBank/DDBJ databases">
        <authorList>
            <consortium name="Genoscope - CEA"/>
            <person name="William W."/>
        </authorList>
    </citation>
    <scope>NUCLEOTIDE SEQUENCE [LARGE SCALE GENOMIC DNA]</scope>
</reference>
<comment type="caution">
    <text evidence="1">The sequence shown here is derived from an EMBL/GenBank/DDBJ whole genome shotgun (WGS) entry which is preliminary data.</text>
</comment>
<dbReference type="Proteomes" id="UP001159427">
    <property type="component" value="Unassembled WGS sequence"/>
</dbReference>
<gene>
    <name evidence="1" type="ORF">PEVE_00017745</name>
</gene>
<evidence type="ECO:0000313" key="1">
    <source>
        <dbReference type="EMBL" id="CAH3187553.1"/>
    </source>
</evidence>
<accession>A0ABN8S7J5</accession>